<dbReference type="KEGG" id="dmm:dnm_028610"/>
<dbReference type="EMBL" id="CP061800">
    <property type="protein sequence ID" value="QTA86837.1"/>
    <property type="molecule type" value="Genomic_DNA"/>
</dbReference>
<accession>A0A975BK97</accession>
<keyword evidence="2" id="KW-1185">Reference proteome</keyword>
<dbReference type="Gene3D" id="1.20.1220.20">
    <property type="entry name" value="Uncharcterised protein PF01724"/>
    <property type="match status" value="1"/>
</dbReference>
<protein>
    <submittedName>
        <fullName evidence="1">DUF29</fullName>
    </submittedName>
</protein>
<evidence type="ECO:0000313" key="2">
    <source>
        <dbReference type="Proteomes" id="UP000663722"/>
    </source>
</evidence>
<proteinExistence type="predicted"/>
<organism evidence="1 2">
    <name type="scientific">Desulfonema magnum</name>
    <dbReference type="NCBI Taxonomy" id="45655"/>
    <lineage>
        <taxon>Bacteria</taxon>
        <taxon>Pseudomonadati</taxon>
        <taxon>Thermodesulfobacteriota</taxon>
        <taxon>Desulfobacteria</taxon>
        <taxon>Desulfobacterales</taxon>
        <taxon>Desulfococcaceae</taxon>
        <taxon>Desulfonema</taxon>
    </lineage>
</organism>
<dbReference type="Pfam" id="PF01724">
    <property type="entry name" value="DUF29"/>
    <property type="match status" value="1"/>
</dbReference>
<evidence type="ECO:0000313" key="1">
    <source>
        <dbReference type="EMBL" id="QTA86837.1"/>
    </source>
</evidence>
<dbReference type="Proteomes" id="UP000663722">
    <property type="component" value="Chromosome"/>
</dbReference>
<dbReference type="PANTHER" id="PTHR34235">
    <property type="entry name" value="SLR1203 PROTEIN-RELATED"/>
    <property type="match status" value="1"/>
</dbReference>
<dbReference type="RefSeq" id="WP_207682291.1">
    <property type="nucleotide sequence ID" value="NZ_CP061800.1"/>
</dbReference>
<dbReference type="InterPro" id="IPR002636">
    <property type="entry name" value="DUF29"/>
</dbReference>
<dbReference type="AlphaFoldDB" id="A0A975BK97"/>
<gene>
    <name evidence="1" type="ORF">dnm_028610</name>
</gene>
<reference evidence="1" key="1">
    <citation type="journal article" date="2021" name="Microb. Physiol.">
        <title>Proteogenomic Insights into the Physiology of Marine, Sulfate-Reducing, Filamentous Desulfonema limicola and Desulfonema magnum.</title>
        <authorList>
            <person name="Schnaars V."/>
            <person name="Wohlbrand L."/>
            <person name="Scheve S."/>
            <person name="Hinrichs C."/>
            <person name="Reinhardt R."/>
            <person name="Rabus R."/>
        </authorList>
    </citation>
    <scope>NUCLEOTIDE SEQUENCE</scope>
    <source>
        <strain evidence="1">4be13</strain>
    </source>
</reference>
<name>A0A975BK97_9BACT</name>
<sequence length="149" mass="17270">MNPSEISQNIYEHDFCAWLDRNAGLLREGKLSEIDVENIAEELETMGKSQHRELVSRLKILFAHLLKWQFEPRYRSKSWKGTIIEQRQQIRGLLETSPSLKHGIDEKLTRAYADAVEYAANETGIPEADFPEICPYSLEQGLDKNFYPD</sequence>